<dbReference type="STRING" id="1758178.GCA_001550095_04080"/>
<sequence>MRRYGEPRLEGQSYRARPGAYAILPKNGRLLLTYQAGIHNEFQLPGGGIDPGESPVTALHREVFEETGWRIAQPRFLGAFRRFVFMPEYDLWAEKICHIYRAHPVRKLAEPPEEDHSVHWASPEQAMVSLGNPGDRAFLQRVF</sequence>
<dbReference type="SUPFAM" id="SSF55811">
    <property type="entry name" value="Nudix"/>
    <property type="match status" value="1"/>
</dbReference>
<dbReference type="InterPro" id="IPR020476">
    <property type="entry name" value="Nudix_hydrolase"/>
</dbReference>
<keyword evidence="2 3" id="KW-0378">Hydrolase</keyword>
<evidence type="ECO:0000256" key="1">
    <source>
        <dbReference type="ARBA" id="ARBA00001946"/>
    </source>
</evidence>
<evidence type="ECO:0000256" key="3">
    <source>
        <dbReference type="RuleBase" id="RU003476"/>
    </source>
</evidence>
<dbReference type="PANTHER" id="PTHR43046">
    <property type="entry name" value="GDP-MANNOSE MANNOSYL HYDROLASE"/>
    <property type="match status" value="1"/>
</dbReference>
<evidence type="ECO:0000256" key="2">
    <source>
        <dbReference type="ARBA" id="ARBA00022801"/>
    </source>
</evidence>
<evidence type="ECO:0000313" key="5">
    <source>
        <dbReference type="EMBL" id="ATG48364.1"/>
    </source>
</evidence>
<dbReference type="PANTHER" id="PTHR43046:SF14">
    <property type="entry name" value="MUTT_NUDIX FAMILY PROTEIN"/>
    <property type="match status" value="1"/>
</dbReference>
<evidence type="ECO:0000313" key="6">
    <source>
        <dbReference type="Proteomes" id="UP000217935"/>
    </source>
</evidence>
<feature type="domain" description="Nudix hydrolase" evidence="4">
    <location>
        <begin position="13"/>
        <end position="143"/>
    </location>
</feature>
<dbReference type="RefSeq" id="WP_096806144.1">
    <property type="nucleotide sequence ID" value="NZ_CP022196.1"/>
</dbReference>
<gene>
    <name evidence="5" type="ORF">CEW89_12815</name>
</gene>
<dbReference type="PRINTS" id="PR00502">
    <property type="entry name" value="NUDIXFAMILY"/>
</dbReference>
<reference evidence="5 6" key="1">
    <citation type="submission" date="2017-06" db="EMBL/GenBank/DDBJ databases">
        <title>Celeribacter sp. TSPH2 complete genome sequence.</title>
        <authorList>
            <person name="Woo J.-H."/>
            <person name="Kim H.-S."/>
        </authorList>
    </citation>
    <scope>NUCLEOTIDE SEQUENCE [LARGE SCALE GENOMIC DNA]</scope>
    <source>
        <strain evidence="5 6">TSPH2</strain>
    </source>
</reference>
<organism evidence="5 6">
    <name type="scientific">Celeribacter ethanolicus</name>
    <dbReference type="NCBI Taxonomy" id="1758178"/>
    <lineage>
        <taxon>Bacteria</taxon>
        <taxon>Pseudomonadati</taxon>
        <taxon>Pseudomonadota</taxon>
        <taxon>Alphaproteobacteria</taxon>
        <taxon>Rhodobacterales</taxon>
        <taxon>Roseobacteraceae</taxon>
        <taxon>Celeribacter</taxon>
    </lineage>
</organism>
<evidence type="ECO:0000259" key="4">
    <source>
        <dbReference type="PROSITE" id="PS51462"/>
    </source>
</evidence>
<dbReference type="InterPro" id="IPR015797">
    <property type="entry name" value="NUDIX_hydrolase-like_dom_sf"/>
</dbReference>
<dbReference type="EMBL" id="CP022196">
    <property type="protein sequence ID" value="ATG48364.1"/>
    <property type="molecule type" value="Genomic_DNA"/>
</dbReference>
<dbReference type="Proteomes" id="UP000217935">
    <property type="component" value="Chromosome"/>
</dbReference>
<dbReference type="GO" id="GO:0016787">
    <property type="term" value="F:hydrolase activity"/>
    <property type="evidence" value="ECO:0007669"/>
    <property type="project" value="UniProtKB-KW"/>
</dbReference>
<dbReference type="InterPro" id="IPR020084">
    <property type="entry name" value="NUDIX_hydrolase_CS"/>
</dbReference>
<comment type="cofactor">
    <cofactor evidence="1">
        <name>Mg(2+)</name>
        <dbReference type="ChEBI" id="CHEBI:18420"/>
    </cofactor>
</comment>
<dbReference type="Pfam" id="PF00293">
    <property type="entry name" value="NUDIX"/>
    <property type="match status" value="1"/>
</dbReference>
<proteinExistence type="inferred from homology"/>
<name>A0A291GEB5_9RHOB</name>
<dbReference type="OrthoDB" id="9816040at2"/>
<dbReference type="PROSITE" id="PS00893">
    <property type="entry name" value="NUDIX_BOX"/>
    <property type="match status" value="1"/>
</dbReference>
<dbReference type="AlphaFoldDB" id="A0A291GEB5"/>
<dbReference type="CDD" id="cd04684">
    <property type="entry name" value="NUDIX_Hydrolase"/>
    <property type="match status" value="1"/>
</dbReference>
<comment type="similarity">
    <text evidence="3">Belongs to the Nudix hydrolase family.</text>
</comment>
<dbReference type="InterPro" id="IPR000086">
    <property type="entry name" value="NUDIX_hydrolase_dom"/>
</dbReference>
<dbReference type="PROSITE" id="PS51462">
    <property type="entry name" value="NUDIX"/>
    <property type="match status" value="1"/>
</dbReference>
<dbReference type="Gene3D" id="3.90.79.10">
    <property type="entry name" value="Nucleoside Triphosphate Pyrophosphohydrolase"/>
    <property type="match status" value="1"/>
</dbReference>
<keyword evidence="6" id="KW-1185">Reference proteome</keyword>
<dbReference type="KEGG" id="ceh:CEW89_12815"/>
<protein>
    <submittedName>
        <fullName evidence="5">NUDIX hydrolase</fullName>
    </submittedName>
</protein>
<accession>A0A291GEB5</accession>